<dbReference type="SUPFAM" id="SSF53597">
    <property type="entry name" value="Dihydrofolate reductase-like"/>
    <property type="match status" value="1"/>
</dbReference>
<reference evidence="2 3" key="1">
    <citation type="submission" date="2020-05" db="EMBL/GenBank/DDBJ databases">
        <title>Actinomadura verrucosospora NRRL-B18236 (PFL_A860) Genome sequencing and assembly.</title>
        <authorList>
            <person name="Samborskyy M."/>
        </authorList>
    </citation>
    <scope>NUCLEOTIDE SEQUENCE [LARGE SCALE GENOMIC DNA]</scope>
    <source>
        <strain evidence="2 3">NRRL:B18236</strain>
    </source>
</reference>
<name>A0A7D4A160_ACTVE</name>
<sequence>MTGADDTVLVWDLSDDEPGTMVAFDEPDEDDLVDLVDLVGEEEAERLDRRLAAVAAVGLSGVAGRESVLAATGGALLFGDPDTGLWDETLVLPGGPTGHLDASVAGGRAVAVTGAEDCTVCLVDLERRDLVIAPFRAHEGEIIGVRVLELDGRPAALTDKINPLWAIGQKAGQPAARCCRFGAHGCRCVAGAPTMGNMKLTTMTQITVDGVMQGNGHATPEELASGFTRDGWALGAFADDTGEMISATYQRADAFLFGRRTYEMFAETWGTRPEMQAHPIGVALNGAQKYVASNSLQQPLWGPVTLLSGDATAAIRELKESSSGEIQVHGSATLIRSLLAAGLVDELTLLVVPVLLGQGMRLFPDDGPDIALEVISSHTDARGVGVHVYRPVGQPEYHPARPT</sequence>
<dbReference type="SUPFAM" id="SSF50969">
    <property type="entry name" value="YVTN repeat-like/Quinoprotein amine dehydrogenase"/>
    <property type="match status" value="1"/>
</dbReference>
<dbReference type="PANTHER" id="PTHR38011:SF2">
    <property type="entry name" value="BIFUNCTIONAL DEAMINASE-REDUCTASE DOMAIN PROTEIN"/>
    <property type="match status" value="1"/>
</dbReference>
<proteinExistence type="predicted"/>
<feature type="domain" description="Bacterial bifunctional deaminase-reductase C-terminal" evidence="1">
    <location>
        <begin position="200"/>
        <end position="384"/>
    </location>
</feature>
<dbReference type="RefSeq" id="WP_246342725.1">
    <property type="nucleotide sequence ID" value="NZ_CP053892.1"/>
</dbReference>
<dbReference type="InterPro" id="IPR011044">
    <property type="entry name" value="Quino_amine_DH_bsu"/>
</dbReference>
<dbReference type="InterPro" id="IPR024072">
    <property type="entry name" value="DHFR-like_dom_sf"/>
</dbReference>
<dbReference type="InterPro" id="IPR002734">
    <property type="entry name" value="RibDG_C"/>
</dbReference>
<dbReference type="Pfam" id="PF01872">
    <property type="entry name" value="RibD_C"/>
    <property type="match status" value="1"/>
</dbReference>
<dbReference type="Gene3D" id="3.40.430.10">
    <property type="entry name" value="Dihydrofolate Reductase, subunit A"/>
    <property type="match status" value="1"/>
</dbReference>
<protein>
    <recommendedName>
        <fullName evidence="1">Bacterial bifunctional deaminase-reductase C-terminal domain-containing protein</fullName>
    </recommendedName>
</protein>
<dbReference type="PANTHER" id="PTHR38011">
    <property type="entry name" value="DIHYDROFOLATE REDUCTASE FAMILY PROTEIN (AFU_ORTHOLOGUE AFUA_8G06820)"/>
    <property type="match status" value="1"/>
</dbReference>
<dbReference type="InterPro" id="IPR015943">
    <property type="entry name" value="WD40/YVTN_repeat-like_dom_sf"/>
</dbReference>
<evidence type="ECO:0000313" key="3">
    <source>
        <dbReference type="Proteomes" id="UP000501240"/>
    </source>
</evidence>
<dbReference type="InterPro" id="IPR050765">
    <property type="entry name" value="Riboflavin_Biosynth_HTPR"/>
</dbReference>
<evidence type="ECO:0000259" key="1">
    <source>
        <dbReference type="Pfam" id="PF01872"/>
    </source>
</evidence>
<dbReference type="Gene3D" id="2.130.10.10">
    <property type="entry name" value="YVTN repeat-like/Quinoprotein amine dehydrogenase"/>
    <property type="match status" value="1"/>
</dbReference>
<dbReference type="GO" id="GO:0008703">
    <property type="term" value="F:5-amino-6-(5-phosphoribosylamino)uracil reductase activity"/>
    <property type="evidence" value="ECO:0007669"/>
    <property type="project" value="InterPro"/>
</dbReference>
<gene>
    <name evidence="2" type="ORF">ACTIVE_1641</name>
</gene>
<dbReference type="AlphaFoldDB" id="A0A7D4A160"/>
<dbReference type="EMBL" id="CP053892">
    <property type="protein sequence ID" value="QKG20005.1"/>
    <property type="molecule type" value="Genomic_DNA"/>
</dbReference>
<dbReference type="Proteomes" id="UP000501240">
    <property type="component" value="Chromosome"/>
</dbReference>
<organism evidence="2 3">
    <name type="scientific">Actinomadura verrucosospora</name>
    <dbReference type="NCBI Taxonomy" id="46165"/>
    <lineage>
        <taxon>Bacteria</taxon>
        <taxon>Bacillati</taxon>
        <taxon>Actinomycetota</taxon>
        <taxon>Actinomycetes</taxon>
        <taxon>Streptosporangiales</taxon>
        <taxon>Thermomonosporaceae</taxon>
        <taxon>Actinomadura</taxon>
    </lineage>
</organism>
<accession>A0A7D4A160</accession>
<dbReference type="GO" id="GO:0009231">
    <property type="term" value="P:riboflavin biosynthetic process"/>
    <property type="evidence" value="ECO:0007669"/>
    <property type="project" value="InterPro"/>
</dbReference>
<evidence type="ECO:0000313" key="2">
    <source>
        <dbReference type="EMBL" id="QKG20005.1"/>
    </source>
</evidence>
<keyword evidence="3" id="KW-1185">Reference proteome</keyword>